<proteinExistence type="inferred from homology"/>
<dbReference type="InterPro" id="IPR037103">
    <property type="entry name" value="Tubulin/FtsZ-like_C"/>
</dbReference>
<dbReference type="Gene3D" id="3.30.1330.20">
    <property type="entry name" value="Tubulin/FtsZ, C-terminal domain"/>
    <property type="match status" value="1"/>
</dbReference>
<dbReference type="GO" id="GO:0051301">
    <property type="term" value="P:cell division"/>
    <property type="evidence" value="ECO:0007669"/>
    <property type="project" value="UniProtKB-KW"/>
</dbReference>
<dbReference type="InterPro" id="IPR018316">
    <property type="entry name" value="Tubulin/FtsZ_2-layer-sand-dom"/>
</dbReference>
<keyword evidence="2" id="KW-0547">Nucleotide-binding</keyword>
<dbReference type="GO" id="GO:0005525">
    <property type="term" value="F:GTP binding"/>
    <property type="evidence" value="ECO:0007669"/>
    <property type="project" value="UniProtKB-KW"/>
</dbReference>
<comment type="caution">
    <text evidence="5">The sequence shown here is derived from an EMBL/GenBank/DDBJ whole genome shotgun (WGS) entry which is preliminary data.</text>
</comment>
<dbReference type="InterPro" id="IPR036525">
    <property type="entry name" value="Tubulin/FtsZ_GTPase_sf"/>
</dbReference>
<evidence type="ECO:0000256" key="2">
    <source>
        <dbReference type="ARBA" id="ARBA00022741"/>
    </source>
</evidence>
<gene>
    <name evidence="5" type="primary">ftsZ_40</name>
    <name evidence="5" type="ORF">SDC9_140848</name>
</gene>
<keyword evidence="3" id="KW-0342">GTP-binding</keyword>
<accession>A0A645DWJ5</accession>
<organism evidence="5">
    <name type="scientific">bioreactor metagenome</name>
    <dbReference type="NCBI Taxonomy" id="1076179"/>
    <lineage>
        <taxon>unclassified sequences</taxon>
        <taxon>metagenomes</taxon>
        <taxon>ecological metagenomes</taxon>
    </lineage>
</organism>
<dbReference type="SUPFAM" id="SSF55307">
    <property type="entry name" value="Tubulin C-terminal domain-like"/>
    <property type="match status" value="1"/>
</dbReference>
<evidence type="ECO:0000313" key="5">
    <source>
        <dbReference type="EMBL" id="MPM93706.1"/>
    </source>
</evidence>
<dbReference type="InterPro" id="IPR045061">
    <property type="entry name" value="FtsZ/CetZ"/>
</dbReference>
<dbReference type="SUPFAM" id="SSF52490">
    <property type="entry name" value="Tubulin nucleotide-binding domain-like"/>
    <property type="match status" value="1"/>
</dbReference>
<evidence type="ECO:0000256" key="3">
    <source>
        <dbReference type="ARBA" id="ARBA00023134"/>
    </source>
</evidence>
<evidence type="ECO:0000256" key="1">
    <source>
        <dbReference type="ARBA" id="ARBA00009690"/>
    </source>
</evidence>
<dbReference type="GO" id="GO:0032153">
    <property type="term" value="C:cell division site"/>
    <property type="evidence" value="ECO:0007669"/>
    <property type="project" value="TreeGrafter"/>
</dbReference>
<dbReference type="CDD" id="cd02201">
    <property type="entry name" value="FtsZ_type1"/>
    <property type="match status" value="1"/>
</dbReference>
<protein>
    <submittedName>
        <fullName evidence="5">Cell division protein FtsZ</fullName>
    </submittedName>
</protein>
<feature type="domain" description="Tubulin/FtsZ 2-layer sandwich" evidence="4">
    <location>
        <begin position="64"/>
        <end position="181"/>
    </location>
</feature>
<dbReference type="GO" id="GO:0005737">
    <property type="term" value="C:cytoplasm"/>
    <property type="evidence" value="ECO:0007669"/>
    <property type="project" value="TreeGrafter"/>
</dbReference>
<comment type="similarity">
    <text evidence="1">Belongs to the FtsZ family.</text>
</comment>
<dbReference type="Pfam" id="PF12327">
    <property type="entry name" value="FtsZ_C"/>
    <property type="match status" value="1"/>
</dbReference>
<dbReference type="EMBL" id="VSSQ01040454">
    <property type="protein sequence ID" value="MPM93706.1"/>
    <property type="molecule type" value="Genomic_DNA"/>
</dbReference>
<dbReference type="SMART" id="SM00865">
    <property type="entry name" value="Tubulin_C"/>
    <property type="match status" value="1"/>
</dbReference>
<dbReference type="InterPro" id="IPR003008">
    <property type="entry name" value="Tubulin_FtsZ_GTPase"/>
</dbReference>
<reference evidence="5" key="1">
    <citation type="submission" date="2019-08" db="EMBL/GenBank/DDBJ databases">
        <authorList>
            <person name="Kucharzyk K."/>
            <person name="Murdoch R.W."/>
            <person name="Higgins S."/>
            <person name="Loffler F."/>
        </authorList>
    </citation>
    <scope>NUCLEOTIDE SEQUENCE</scope>
</reference>
<keyword evidence="5" id="KW-0131">Cell cycle</keyword>
<name>A0A645DWJ5_9ZZZZ</name>
<dbReference type="PRINTS" id="PR00423">
    <property type="entry name" value="CELLDVISFTSZ"/>
</dbReference>
<dbReference type="Gene3D" id="3.40.50.1440">
    <property type="entry name" value="Tubulin/FtsZ, GTPase domain"/>
    <property type="match status" value="1"/>
</dbReference>
<dbReference type="PANTHER" id="PTHR30314:SF3">
    <property type="entry name" value="MITOCHONDRIAL DIVISION PROTEIN FSZA"/>
    <property type="match status" value="1"/>
</dbReference>
<dbReference type="InterPro" id="IPR024757">
    <property type="entry name" value="FtsZ_C"/>
</dbReference>
<sequence>MEAAEKGIAALKEKVDSLVIIPNERLRLVSEEKITFKNAFEIADSVLRQGVSSISDLIQVPGIINLDFADVTTVMKGAGYAHMGTGRAAGEDKAQKAATRAISSPLLETSIDGAKGVIINITAPMDVGLDEIETAAGMIQKAVHPDANIISGAAFDENLKDEMIVTVIATGFDEKNPFTSMNIFATPNTSAKAGHITTSLNDDFTRQLDDVLAMLNKK</sequence>
<evidence type="ECO:0000259" key="4">
    <source>
        <dbReference type="SMART" id="SM00865"/>
    </source>
</evidence>
<dbReference type="PANTHER" id="PTHR30314">
    <property type="entry name" value="CELL DIVISION PROTEIN FTSZ-RELATED"/>
    <property type="match status" value="1"/>
</dbReference>
<keyword evidence="5" id="KW-0132">Cell division</keyword>
<dbReference type="GO" id="GO:0003924">
    <property type="term" value="F:GTPase activity"/>
    <property type="evidence" value="ECO:0007669"/>
    <property type="project" value="InterPro"/>
</dbReference>
<dbReference type="AlphaFoldDB" id="A0A645DWJ5"/>
<dbReference type="InterPro" id="IPR000158">
    <property type="entry name" value="Cell_div_FtsZ"/>
</dbReference>
<dbReference type="InterPro" id="IPR008280">
    <property type="entry name" value="Tub_FtsZ_C"/>
</dbReference>